<feature type="domain" description="TLDc" evidence="1">
    <location>
        <begin position="341"/>
        <end position="576"/>
    </location>
</feature>
<protein>
    <submittedName>
        <fullName evidence="2">Piso0_003222 protein</fullName>
    </submittedName>
</protein>
<dbReference type="OrthoDB" id="289228at2759"/>
<dbReference type="AlphaFoldDB" id="G8YIH8"/>
<dbReference type="FunCoup" id="G8YIH8">
    <property type="interactions" value="17"/>
</dbReference>
<dbReference type="Proteomes" id="UP000005222">
    <property type="component" value="Chromosome G"/>
</dbReference>
<accession>G8YIH8</accession>
<sequence>MGQGLSRINETGETKTELEYFNKEELKAAFFQEVSAHFKSVELSSVASKLNLIQLRQKDSLTSNDIAELFEVEYDNNKESSVGHVMKVLYRSFLVIGNFPFLQDSAEERPLTIRDLIVSALFHTGRSQKIANFDFSEADYIKLLFISLSKSGQKQAQEAAKSAGGEVSEKLKDEGFAVEVIKSADAKDDAARASGINGKINWSTFPVITSFDDIQLDTLYIDSYDLYQVITFFLIVQSVQGGKSAIRKAYLAKGVENWKTFDPYSMNIARFIDINLTSKNVQSHHIVYEDFKAGLESGLLSFFQTSFAYLFERMLSSTNLGKNQAVSKSDLELQTSLVSTKLVNDATIAAISQVLRSISSNIHVSESNLIKLYSGSEYGFSIRSLESRIFKWQAPTIFILSGKRLKPNAIETNKRYQHFESEYPRVFKASENKNKFWQNNSDKVTFAIVVNEPWKISNKNNFGDNKTTIIRLSPYLDYFRSSSSQVLQAKSVYFNTVGMGIAFGNDQPLMKKSVQSYLPGDVSLTIDAALEFAVFRHLGSIPSKGSYFSKSYQHQIKDEDFEDRFMITELEVWGVGSEKELARQKRDLKIEEMQAEARRSVNLKSLGDDRAFLEMAGLVGNHNASGGSI</sequence>
<dbReference type="Proteomes" id="UP000005222">
    <property type="component" value="Chromosome H"/>
</dbReference>
<keyword evidence="4" id="KW-1185">Reference proteome</keyword>
<proteinExistence type="predicted"/>
<dbReference type="STRING" id="559304.G8YIH8"/>
<reference evidence="4" key="2">
    <citation type="journal article" date="2012" name="G3 (Bethesda)">
        <title>Pichia sorbitophila, an interspecies yeast hybrid reveals early steps of genome resolution following polyploidization.</title>
        <authorList>
            <person name="Leh Louis V."/>
            <person name="Despons L."/>
            <person name="Friedrich A."/>
            <person name="Martin T."/>
            <person name="Durrens P."/>
            <person name="Casaregola S."/>
            <person name="Neuveglise C."/>
            <person name="Fairhead C."/>
            <person name="Marck C."/>
            <person name="Cruz J.A."/>
            <person name="Straub M.L."/>
            <person name="Kugler V."/>
            <person name="Sacerdot C."/>
            <person name="Uzunov Z."/>
            <person name="Thierry A."/>
            <person name="Weiss S."/>
            <person name="Bleykasten C."/>
            <person name="De Montigny J."/>
            <person name="Jacques N."/>
            <person name="Jung P."/>
            <person name="Lemaire M."/>
            <person name="Mallet S."/>
            <person name="Morel G."/>
            <person name="Richard G.F."/>
            <person name="Sarkar A."/>
            <person name="Savel G."/>
            <person name="Schacherer J."/>
            <person name="Seret M.L."/>
            <person name="Talla E."/>
            <person name="Samson G."/>
            <person name="Jubin C."/>
            <person name="Poulain J."/>
            <person name="Vacherie B."/>
            <person name="Barbe V."/>
            <person name="Pelletier E."/>
            <person name="Sherman D.J."/>
            <person name="Westhof E."/>
            <person name="Weissenbach J."/>
            <person name="Baret P.V."/>
            <person name="Wincker P."/>
            <person name="Gaillardin C."/>
            <person name="Dujon B."/>
            <person name="Souciet J.L."/>
        </authorList>
    </citation>
    <scope>NUCLEOTIDE SEQUENCE [LARGE SCALE GENOMIC DNA]</scope>
    <source>
        <strain evidence="4">ATCC MYA-4447 / BCRC 22081 / CBS 7064 / NBRC 10061 / NRRL Y-12695</strain>
    </source>
</reference>
<dbReference type="HOGENOM" id="CLU_011918_1_0_1"/>
<reference evidence="2" key="1">
    <citation type="submission" date="2011-10" db="EMBL/GenBank/DDBJ databases">
        <authorList>
            <person name="Genoscope - CEA"/>
        </authorList>
    </citation>
    <scope>NUCLEOTIDE SEQUENCE</scope>
</reference>
<dbReference type="EMBL" id="FO082052">
    <property type="protein sequence ID" value="CCE80888.1"/>
    <property type="molecule type" value="Genomic_DNA"/>
</dbReference>
<dbReference type="Pfam" id="PF07534">
    <property type="entry name" value="TLD"/>
    <property type="match status" value="1"/>
</dbReference>
<evidence type="ECO:0000313" key="3">
    <source>
        <dbReference type="EMBL" id="CCE80888.1"/>
    </source>
</evidence>
<dbReference type="EMBL" id="FO082053">
    <property type="protein sequence ID" value="CCE80123.1"/>
    <property type="molecule type" value="Genomic_DNA"/>
</dbReference>
<evidence type="ECO:0000313" key="2">
    <source>
        <dbReference type="EMBL" id="CCE80123.1"/>
    </source>
</evidence>
<evidence type="ECO:0000259" key="1">
    <source>
        <dbReference type="PROSITE" id="PS51886"/>
    </source>
</evidence>
<organism evidence="2 4">
    <name type="scientific">Pichia sorbitophila (strain ATCC MYA-4447 / BCRC 22081 / CBS 7064 / NBRC 10061 / NRRL Y-12695)</name>
    <name type="common">Hybrid yeast</name>
    <dbReference type="NCBI Taxonomy" id="559304"/>
    <lineage>
        <taxon>Eukaryota</taxon>
        <taxon>Fungi</taxon>
        <taxon>Dikarya</taxon>
        <taxon>Ascomycota</taxon>
        <taxon>Saccharomycotina</taxon>
        <taxon>Pichiomycetes</taxon>
        <taxon>Debaryomycetaceae</taxon>
        <taxon>Millerozyma</taxon>
    </lineage>
</organism>
<dbReference type="InterPro" id="IPR006571">
    <property type="entry name" value="TLDc_dom"/>
</dbReference>
<dbReference type="eggNOG" id="ENOG502QV3R">
    <property type="taxonomic scope" value="Eukaryota"/>
</dbReference>
<evidence type="ECO:0000313" key="4">
    <source>
        <dbReference type="Proteomes" id="UP000005222"/>
    </source>
</evidence>
<name>G8YIH8_PICSO</name>
<dbReference type="InParanoid" id="G8YIH8"/>
<dbReference type="PROSITE" id="PS51886">
    <property type="entry name" value="TLDC"/>
    <property type="match status" value="1"/>
</dbReference>
<gene>
    <name evidence="2" type="primary">Piso0_003222</name>
    <name evidence="2" type="ORF">GNLVRS01_PISO0G07574g</name>
    <name evidence="3" type="ORF">GNLVRS01_PISO0H07575g</name>
</gene>